<gene>
    <name evidence="4" type="ORF">MM415A00310_0007</name>
</gene>
<dbReference type="SUPFAM" id="SSF158499">
    <property type="entry name" value="DnaD domain-like"/>
    <property type="match status" value="1"/>
</dbReference>
<dbReference type="Gene3D" id="1.10.10.630">
    <property type="entry name" value="DnaD domain-like"/>
    <property type="match status" value="1"/>
</dbReference>
<dbReference type="PANTHER" id="PTHR37293:SF5">
    <property type="entry name" value="DNA REPLICATION PROTEIN"/>
    <property type="match status" value="1"/>
</dbReference>
<sequence>MTGRPVKNTVDYFPHDSSSSEGRTLTILHNHFGHEGYSIWFKLLEVISATNNHIIVINNVEDFEYLAARLKIQPESLRLIVDKIADLNGIDRDLYKQGMIWCQNLVDRLAPVYKRRNITTPTKPLLSTESQLLTTESQLLPSENTHINKVNKVNKSILDINSSEIFKLYESNIGMLTPHIADEIKATLEEYSPEWIELAIKKATELEHRSWGYVKGILKGWKRDGFNQKGGQGGRRPEGTKTDKRSFMRAPSQEQYRAGLPVGAEDGEGRVKQSDGSWK</sequence>
<evidence type="ECO:0000259" key="3">
    <source>
        <dbReference type="Pfam" id="PF14297"/>
    </source>
</evidence>
<reference evidence="4" key="1">
    <citation type="submission" date="2020-03" db="EMBL/GenBank/DDBJ databases">
        <title>The deep terrestrial virosphere.</title>
        <authorList>
            <person name="Holmfeldt K."/>
            <person name="Nilsson E."/>
            <person name="Simone D."/>
            <person name="Lopez-Fernandez M."/>
            <person name="Wu X."/>
            <person name="de Brujin I."/>
            <person name="Lundin D."/>
            <person name="Andersson A."/>
            <person name="Bertilsson S."/>
            <person name="Dopson M."/>
        </authorList>
    </citation>
    <scope>NUCLEOTIDE SEQUENCE</scope>
    <source>
        <strain evidence="4">MM415A00310</strain>
    </source>
</reference>
<feature type="compositionally biased region" description="Basic and acidic residues" evidence="1">
    <location>
        <begin position="267"/>
        <end position="279"/>
    </location>
</feature>
<dbReference type="PANTHER" id="PTHR37293">
    <property type="entry name" value="PHAGE REPLICATION PROTEIN-RELATED"/>
    <property type="match status" value="1"/>
</dbReference>
<evidence type="ECO:0000256" key="1">
    <source>
        <dbReference type="SAM" id="MobiDB-lite"/>
    </source>
</evidence>
<evidence type="ECO:0000259" key="2">
    <source>
        <dbReference type="Pfam" id="PF07261"/>
    </source>
</evidence>
<feature type="region of interest" description="Disordered" evidence="1">
    <location>
        <begin position="225"/>
        <end position="279"/>
    </location>
</feature>
<dbReference type="InterPro" id="IPR034829">
    <property type="entry name" value="DnaD-like_sf"/>
</dbReference>
<feature type="domain" description="DnaB/C C-terminal" evidence="2">
    <location>
        <begin position="166"/>
        <end position="226"/>
    </location>
</feature>
<organism evidence="4">
    <name type="scientific">viral metagenome</name>
    <dbReference type="NCBI Taxonomy" id="1070528"/>
    <lineage>
        <taxon>unclassified sequences</taxon>
        <taxon>metagenomes</taxon>
        <taxon>organismal metagenomes</taxon>
    </lineage>
</organism>
<evidence type="ECO:0000313" key="4">
    <source>
        <dbReference type="EMBL" id="QJA83127.1"/>
    </source>
</evidence>
<protein>
    <submittedName>
        <fullName evidence="4">Putative DnaB domain protein</fullName>
    </submittedName>
</protein>
<name>A0A6M3KM76_9ZZZZ</name>
<dbReference type="Pfam" id="PF14297">
    <property type="entry name" value="Lin1244_N"/>
    <property type="match status" value="1"/>
</dbReference>
<proteinExistence type="predicted"/>
<dbReference type="InterPro" id="IPR006343">
    <property type="entry name" value="DnaB/C_C"/>
</dbReference>
<feature type="domain" description="Lin1244/Lin1753-like N-terminal" evidence="3">
    <location>
        <begin position="12"/>
        <end position="100"/>
    </location>
</feature>
<dbReference type="InterPro" id="IPR053162">
    <property type="entry name" value="DnaD"/>
</dbReference>
<dbReference type="EMBL" id="MT142504">
    <property type="protein sequence ID" value="QJA83127.1"/>
    <property type="molecule type" value="Genomic_DNA"/>
</dbReference>
<dbReference type="AlphaFoldDB" id="A0A6M3KM76"/>
<dbReference type="InterPro" id="IPR025400">
    <property type="entry name" value="Lin1244/Lin1753-like_N"/>
</dbReference>
<feature type="compositionally biased region" description="Basic and acidic residues" evidence="1">
    <location>
        <begin position="235"/>
        <end position="246"/>
    </location>
</feature>
<dbReference type="NCBIfam" id="TIGR01446">
    <property type="entry name" value="DnaD_dom"/>
    <property type="match status" value="1"/>
</dbReference>
<dbReference type="Pfam" id="PF07261">
    <property type="entry name" value="DnaB_2"/>
    <property type="match status" value="1"/>
</dbReference>
<accession>A0A6M3KM76</accession>